<evidence type="ECO:0000313" key="2">
    <source>
        <dbReference type="Proteomes" id="UP000006565"/>
    </source>
</evidence>
<dbReference type="KEGG" id="mpi:Mpet_0675"/>
<sequence length="380" mass="43798">MNTLEWIKANFARKKPDRKLARKSIRHLKKIEKKQLFSEDMSQMRASEGRWYESLIYEMLLEISGRSDMVKYIVRKGADAPFPPPEIEMGQNGLFYSNRGDINIRGNGQDIAEVDILWVDNENRISFAEIVTSASDLKDLEVEVHYKKRLLGYLYGQVIVPFVLFSSVDISRSSIIRRLVKETESVVIITPTCEEIKTLLTPSSIRGVPRKPVNHPKLIDIADIPLKRPFDYLSLHNKKRDKLIGMMLAGKGKEEMMKRDEIPPVSKKIIIGALYPSGIKALMQNRTFTMRGKIHSIDSIERDYSKIVLAIDIPEYEPVIYMKSRMKEEYVKIVRKKSGELKVESKRTPQMTGFYLWLESLKPTIGAKIAVKYGNVFLRK</sequence>
<gene>
    <name evidence="1" type="ordered locus">Mpet_0675</name>
</gene>
<dbReference type="GeneID" id="9743124"/>
<organism evidence="1 2">
    <name type="scientific">Methanolacinia petrolearia (strain DSM 11571 / OCM 486 / SEBR 4847)</name>
    <name type="common">Methanoplanus petrolearius</name>
    <dbReference type="NCBI Taxonomy" id="679926"/>
    <lineage>
        <taxon>Archaea</taxon>
        <taxon>Methanobacteriati</taxon>
        <taxon>Methanobacteriota</taxon>
        <taxon>Stenosarchaea group</taxon>
        <taxon>Methanomicrobia</taxon>
        <taxon>Methanomicrobiales</taxon>
        <taxon>Methanomicrobiaceae</taxon>
        <taxon>Methanolacinia</taxon>
    </lineage>
</organism>
<evidence type="ECO:0000313" key="1">
    <source>
        <dbReference type="EMBL" id="ADN35449.1"/>
    </source>
</evidence>
<proteinExistence type="predicted"/>
<dbReference type="STRING" id="679926.Mpet_0675"/>
<dbReference type="RefSeq" id="WP_013328627.1">
    <property type="nucleotide sequence ID" value="NC_014507.1"/>
</dbReference>
<protein>
    <submittedName>
        <fullName evidence="1">Uncharacterized protein</fullName>
    </submittedName>
</protein>
<dbReference type="AlphaFoldDB" id="E1RID6"/>
<dbReference type="HOGENOM" id="CLU_703244_0_0_2"/>
<keyword evidence="2" id="KW-1185">Reference proteome</keyword>
<dbReference type="eggNOG" id="arCOG05290">
    <property type="taxonomic scope" value="Archaea"/>
</dbReference>
<dbReference type="Proteomes" id="UP000006565">
    <property type="component" value="Chromosome"/>
</dbReference>
<dbReference type="EMBL" id="CP002117">
    <property type="protein sequence ID" value="ADN35449.1"/>
    <property type="molecule type" value="Genomic_DNA"/>
</dbReference>
<reference evidence="1 2" key="1">
    <citation type="journal article" date="2010" name="Stand. Genomic Sci.">
        <title>Complete genome sequence of Methanoplanus petrolearius type strain (SEBR 4847).</title>
        <authorList>
            <person name="Brambilla E."/>
            <person name="Djao O.D."/>
            <person name="Daligault H."/>
            <person name="Lapidus A."/>
            <person name="Lucas S."/>
            <person name="Hammon N."/>
            <person name="Nolan M."/>
            <person name="Tice H."/>
            <person name="Cheng J.F."/>
            <person name="Han C."/>
            <person name="Tapia R."/>
            <person name="Goodwin L."/>
            <person name="Pitluck S."/>
            <person name="Liolios K."/>
            <person name="Ivanova N."/>
            <person name="Mavromatis K."/>
            <person name="Mikhailova N."/>
            <person name="Pati A."/>
            <person name="Chen A."/>
            <person name="Palaniappan K."/>
            <person name="Land M."/>
            <person name="Hauser L."/>
            <person name="Chang Y.J."/>
            <person name="Jeffries C.D."/>
            <person name="Rohde M."/>
            <person name="Spring S."/>
            <person name="Sikorski J."/>
            <person name="Goker M."/>
            <person name="Woyke T."/>
            <person name="Bristow J."/>
            <person name="Eisen J.A."/>
            <person name="Markowitz V."/>
            <person name="Hugenholtz P."/>
            <person name="Kyrpides N.C."/>
            <person name="Klenk H.P."/>
        </authorList>
    </citation>
    <scope>NUCLEOTIDE SEQUENCE [LARGE SCALE GENOMIC DNA]</scope>
    <source>
        <strain evidence="2">DSM 11571 / OCM 486 / SEBR 4847</strain>
    </source>
</reference>
<accession>E1RID6</accession>
<dbReference type="OrthoDB" id="105696at2157"/>
<name>E1RID6_METP4</name>